<dbReference type="AlphaFoldDB" id="A0A1H1PZK8"/>
<dbReference type="EMBL" id="LT629750">
    <property type="protein sequence ID" value="SDS16610.1"/>
    <property type="molecule type" value="Genomic_DNA"/>
</dbReference>
<name>A0A1H1PZK8_9BRAD</name>
<reference evidence="3" key="1">
    <citation type="submission" date="2016-10" db="EMBL/GenBank/DDBJ databases">
        <authorList>
            <person name="Varghese N."/>
            <person name="Submissions S."/>
        </authorList>
    </citation>
    <scope>NUCLEOTIDE SEQUENCE [LARGE SCALE GENOMIC DNA]</scope>
    <source>
        <strain evidence="3">GAS369</strain>
    </source>
</reference>
<accession>A0A1H1PZK8</accession>
<keyword evidence="3" id="KW-1185">Reference proteome</keyword>
<proteinExistence type="predicted"/>
<gene>
    <name evidence="2" type="ORF">SAMN05444158_1211</name>
</gene>
<evidence type="ECO:0000256" key="1">
    <source>
        <dbReference type="SAM" id="Phobius"/>
    </source>
</evidence>
<dbReference type="Proteomes" id="UP000243904">
    <property type="component" value="Chromosome I"/>
</dbReference>
<protein>
    <recommendedName>
        <fullName evidence="4">DUF3185 domain-containing protein</fullName>
    </recommendedName>
</protein>
<evidence type="ECO:0008006" key="4">
    <source>
        <dbReference type="Google" id="ProtNLM"/>
    </source>
</evidence>
<feature type="transmembrane region" description="Helical" evidence="1">
    <location>
        <begin position="47"/>
        <end position="64"/>
    </location>
</feature>
<keyword evidence="1" id="KW-0472">Membrane</keyword>
<dbReference type="RefSeq" id="WP_146686621.1">
    <property type="nucleotide sequence ID" value="NZ_LT629750.1"/>
</dbReference>
<keyword evidence="1" id="KW-1133">Transmembrane helix</keyword>
<evidence type="ECO:0000313" key="3">
    <source>
        <dbReference type="Proteomes" id="UP000243904"/>
    </source>
</evidence>
<keyword evidence="1" id="KW-0812">Transmembrane</keyword>
<organism evidence="2 3">
    <name type="scientific">Bradyrhizobium canariense</name>
    <dbReference type="NCBI Taxonomy" id="255045"/>
    <lineage>
        <taxon>Bacteria</taxon>
        <taxon>Pseudomonadati</taxon>
        <taxon>Pseudomonadota</taxon>
        <taxon>Alphaproteobacteria</taxon>
        <taxon>Hyphomicrobiales</taxon>
        <taxon>Nitrobacteraceae</taxon>
        <taxon>Bradyrhizobium</taxon>
    </lineage>
</organism>
<evidence type="ECO:0000313" key="2">
    <source>
        <dbReference type="EMBL" id="SDS16610.1"/>
    </source>
</evidence>
<sequence length="66" mass="6877">MKLIVSLLGIVLLVIAAVYFLMPADQLPSFFPGHEAGVAHVHTKHGIVAGVAGVVLLAAGVFMGRR</sequence>